<accession>A0A6J4KIG6</accession>
<feature type="region of interest" description="Disordered" evidence="1">
    <location>
        <begin position="1"/>
        <end position="27"/>
    </location>
</feature>
<name>A0A6J4KIG6_9SPHI</name>
<evidence type="ECO:0000313" key="2">
    <source>
        <dbReference type="EMBL" id="CAA9305854.1"/>
    </source>
</evidence>
<gene>
    <name evidence="2" type="ORF">AVDCRST_MAG56-6499</name>
</gene>
<feature type="non-terminal residue" evidence="2">
    <location>
        <position position="68"/>
    </location>
</feature>
<proteinExistence type="predicted"/>
<feature type="non-terminal residue" evidence="2">
    <location>
        <position position="1"/>
    </location>
</feature>
<dbReference type="AlphaFoldDB" id="A0A6J4KIG6"/>
<evidence type="ECO:0000256" key="1">
    <source>
        <dbReference type="SAM" id="MobiDB-lite"/>
    </source>
</evidence>
<sequence>DRSDYRSQARFGKAPGTEPPTHATVPGNQGVQQVLLLHAQGRLQTDDRLAGAVPGVVRGAFGPGVVAV</sequence>
<reference evidence="2" key="1">
    <citation type="submission" date="2020-02" db="EMBL/GenBank/DDBJ databases">
        <authorList>
            <person name="Meier V. D."/>
        </authorList>
    </citation>
    <scope>NUCLEOTIDE SEQUENCE</scope>
    <source>
        <strain evidence="2">AVDCRST_MAG56</strain>
    </source>
</reference>
<protein>
    <submittedName>
        <fullName evidence="2">Uncharacterized protein</fullName>
    </submittedName>
</protein>
<dbReference type="EMBL" id="CADCTQ010000479">
    <property type="protein sequence ID" value="CAA9305854.1"/>
    <property type="molecule type" value="Genomic_DNA"/>
</dbReference>
<organism evidence="2">
    <name type="scientific">uncultured Cytophagales bacterium</name>
    <dbReference type="NCBI Taxonomy" id="158755"/>
    <lineage>
        <taxon>Bacteria</taxon>
        <taxon>Pseudomonadati</taxon>
        <taxon>Bacteroidota</taxon>
        <taxon>Sphingobacteriia</taxon>
        <taxon>Sphingobacteriales</taxon>
        <taxon>environmental samples</taxon>
    </lineage>
</organism>